<reference evidence="1 2" key="1">
    <citation type="submission" date="2018-06" db="EMBL/GenBank/DDBJ databases">
        <authorList>
            <consortium name="Pathogen Informatics"/>
            <person name="Doyle S."/>
        </authorList>
    </citation>
    <scope>NUCLEOTIDE SEQUENCE [LARGE SCALE GENOMIC DNA]</scope>
    <source>
        <strain evidence="1 2">NCTC8580</strain>
    </source>
</reference>
<accession>A0A380QAD7</accession>
<dbReference type="EMBL" id="UHJC01000001">
    <property type="protein sequence ID" value="SUP82953.1"/>
    <property type="molecule type" value="Genomic_DNA"/>
</dbReference>
<sequence length="51" mass="6182">MEYDNNAPELPFFTAFSQLLERFGMSHYEFFVKLMLFPGQLPFPRLAWYFP</sequence>
<dbReference type="AlphaFoldDB" id="A0A380QAD7"/>
<evidence type="ECO:0000313" key="2">
    <source>
        <dbReference type="Proteomes" id="UP000255087"/>
    </source>
</evidence>
<protein>
    <submittedName>
        <fullName evidence="1">Uncharacterized protein</fullName>
    </submittedName>
</protein>
<evidence type="ECO:0000313" key="1">
    <source>
        <dbReference type="EMBL" id="SUP82953.1"/>
    </source>
</evidence>
<dbReference type="Proteomes" id="UP000255087">
    <property type="component" value="Unassembled WGS sequence"/>
</dbReference>
<organism evidence="1 2">
    <name type="scientific">Yersinia pseudotuberculosis</name>
    <dbReference type="NCBI Taxonomy" id="633"/>
    <lineage>
        <taxon>Bacteria</taxon>
        <taxon>Pseudomonadati</taxon>
        <taxon>Pseudomonadota</taxon>
        <taxon>Gammaproteobacteria</taxon>
        <taxon>Enterobacterales</taxon>
        <taxon>Yersiniaceae</taxon>
        <taxon>Yersinia</taxon>
    </lineage>
</organism>
<gene>
    <name evidence="1" type="ORF">NCTC8580_02362</name>
</gene>
<name>A0A380QAD7_YERPU</name>
<proteinExistence type="predicted"/>